<evidence type="ECO:0000256" key="1">
    <source>
        <dbReference type="ARBA" id="ARBA00022603"/>
    </source>
</evidence>
<dbReference type="RefSeq" id="WP_012498432.1">
    <property type="nucleotide sequence ID" value="NC_011025.1"/>
</dbReference>
<dbReference type="Gene3D" id="3.40.50.150">
    <property type="entry name" value="Vaccinia Virus protein VP39"/>
    <property type="match status" value="1"/>
</dbReference>
<dbReference type="InterPro" id="IPR029063">
    <property type="entry name" value="SAM-dependent_MTases_sf"/>
</dbReference>
<dbReference type="PIRSF" id="PIRSF004553">
    <property type="entry name" value="CHP00095"/>
    <property type="match status" value="1"/>
</dbReference>
<dbReference type="PANTHER" id="PTHR43542:SF1">
    <property type="entry name" value="METHYLTRANSFERASE"/>
    <property type="match status" value="1"/>
</dbReference>
<evidence type="ECO:0000256" key="2">
    <source>
        <dbReference type="ARBA" id="ARBA00022679"/>
    </source>
</evidence>
<dbReference type="CDD" id="cd02440">
    <property type="entry name" value="AdoMet_MTases"/>
    <property type="match status" value="1"/>
</dbReference>
<dbReference type="GO" id="GO:0031167">
    <property type="term" value="P:rRNA methylation"/>
    <property type="evidence" value="ECO:0007669"/>
    <property type="project" value="InterPro"/>
</dbReference>
<dbReference type="InterPro" id="IPR004398">
    <property type="entry name" value="RNA_MeTrfase_RsmD"/>
</dbReference>
<keyword evidence="4" id="KW-1185">Reference proteome</keyword>
<reference evidence="3 4" key="1">
    <citation type="journal article" date="2008" name="Infect. Immun.">
        <title>Genome of Mycoplasma arthritidis.</title>
        <authorList>
            <person name="Dybvig K."/>
            <person name="Zuhua C."/>
            <person name="Lao P."/>
            <person name="Jordan D.S."/>
            <person name="French C.T."/>
            <person name="Tu A.H."/>
            <person name="Loraine A.E."/>
        </authorList>
    </citation>
    <scope>NUCLEOTIDE SEQUENCE [LARGE SCALE GENOMIC DNA]</scope>
    <source>
        <strain evidence="3 4">158L3-1</strain>
    </source>
</reference>
<dbReference type="AlphaFoldDB" id="B3PN73"/>
<organism evidence="3 4">
    <name type="scientific">Metamycoplasma arthritidis (strain 158L3-1)</name>
    <name type="common">Mycoplasma arthritidis</name>
    <dbReference type="NCBI Taxonomy" id="243272"/>
    <lineage>
        <taxon>Bacteria</taxon>
        <taxon>Bacillati</taxon>
        <taxon>Mycoplasmatota</taxon>
        <taxon>Mycoplasmoidales</taxon>
        <taxon>Metamycoplasmataceae</taxon>
        <taxon>Metamycoplasma</taxon>
    </lineage>
</organism>
<dbReference type="Proteomes" id="UP000008812">
    <property type="component" value="Chromosome"/>
</dbReference>
<dbReference type="KEGG" id="mat:MARTH_orf714"/>
<dbReference type="PANTHER" id="PTHR43542">
    <property type="entry name" value="METHYLTRANSFERASE"/>
    <property type="match status" value="1"/>
</dbReference>
<gene>
    <name evidence="3" type="ordered locus">MARTH_orf714</name>
</gene>
<evidence type="ECO:0000313" key="3">
    <source>
        <dbReference type="EMBL" id="ACF07475.1"/>
    </source>
</evidence>
<dbReference type="eggNOG" id="COG0742">
    <property type="taxonomic scope" value="Bacteria"/>
</dbReference>
<protein>
    <submittedName>
        <fullName evidence="3">N6-adenine-specific methylase</fullName>
    </submittedName>
</protein>
<accession>B3PN73</accession>
<dbReference type="GO" id="GO:0008168">
    <property type="term" value="F:methyltransferase activity"/>
    <property type="evidence" value="ECO:0007669"/>
    <property type="project" value="UniProtKB-KW"/>
</dbReference>
<dbReference type="NCBIfam" id="TIGR00095">
    <property type="entry name" value="16S rRNA (guanine(966)-N(2))-methyltransferase RsmD"/>
    <property type="match status" value="1"/>
</dbReference>
<dbReference type="SUPFAM" id="SSF53335">
    <property type="entry name" value="S-adenosyl-L-methionine-dependent methyltransferases"/>
    <property type="match status" value="1"/>
</dbReference>
<name>B3PN73_META1</name>
<sequence length="182" mass="20495">MLRIVAGKYRSRIIEQPSKSSTRPTIDKVREAIFSSIHFELDGAEVLDLFAGSGSFCLEALSRGAAFATCIEKDYDAYKIIQKNALSLGETKINILNVDAIYFLENNASKKWKFIYLDPPFASKELLKQCIKLISDSSLLLTNGKVIVETDAANLELETEKLAIVKCKKYGRIYIYYLTYKG</sequence>
<dbReference type="STRING" id="243272.MARTH_orf714"/>
<keyword evidence="1 3" id="KW-0489">Methyltransferase</keyword>
<dbReference type="HOGENOM" id="CLU_075826_0_2_14"/>
<dbReference type="Pfam" id="PF03602">
    <property type="entry name" value="Cons_hypoth95"/>
    <property type="match status" value="1"/>
</dbReference>
<evidence type="ECO:0000313" key="4">
    <source>
        <dbReference type="Proteomes" id="UP000008812"/>
    </source>
</evidence>
<proteinExistence type="predicted"/>
<dbReference type="EMBL" id="CP001047">
    <property type="protein sequence ID" value="ACF07475.1"/>
    <property type="molecule type" value="Genomic_DNA"/>
</dbReference>
<keyword evidence="2" id="KW-0808">Transferase</keyword>